<dbReference type="PANTHER" id="PTHR48090">
    <property type="entry name" value="UNDECAPRENYL-PHOSPHATE 4-DEOXY-4-FORMAMIDO-L-ARABINOSE TRANSFERASE-RELATED"/>
    <property type="match status" value="1"/>
</dbReference>
<dbReference type="EMBL" id="WSEL01000011">
    <property type="protein sequence ID" value="MVQ32857.1"/>
    <property type="molecule type" value="Genomic_DNA"/>
</dbReference>
<dbReference type="Pfam" id="PF00535">
    <property type="entry name" value="Glycos_transf_2"/>
    <property type="match status" value="1"/>
</dbReference>
<evidence type="ECO:0000256" key="7">
    <source>
        <dbReference type="SAM" id="Phobius"/>
    </source>
</evidence>
<evidence type="ECO:0000313" key="9">
    <source>
        <dbReference type="EMBL" id="MVQ32857.1"/>
    </source>
</evidence>
<keyword evidence="5 7" id="KW-1133">Transmembrane helix</keyword>
<evidence type="ECO:0000256" key="4">
    <source>
        <dbReference type="ARBA" id="ARBA00022692"/>
    </source>
</evidence>
<dbReference type="InterPro" id="IPR001173">
    <property type="entry name" value="Glyco_trans_2-like"/>
</dbReference>
<keyword evidence="4 7" id="KW-0812">Transmembrane</keyword>
<feature type="transmembrane region" description="Helical" evidence="7">
    <location>
        <begin position="245"/>
        <end position="269"/>
    </location>
</feature>
<name>A0A6N8J188_9BURK</name>
<comment type="caution">
    <text evidence="9">The sequence shown here is derived from an EMBL/GenBank/DDBJ whole genome shotgun (WGS) entry which is preliminary data.</text>
</comment>
<feature type="domain" description="Glycosyltransferase 2-like" evidence="8">
    <location>
        <begin position="24"/>
        <end position="165"/>
    </location>
</feature>
<evidence type="ECO:0000313" key="10">
    <source>
        <dbReference type="Proteomes" id="UP000469385"/>
    </source>
</evidence>
<keyword evidence="3 9" id="KW-0808">Transferase</keyword>
<dbReference type="InterPro" id="IPR050256">
    <property type="entry name" value="Glycosyltransferase_2"/>
</dbReference>
<gene>
    <name evidence="9" type="ORF">GON04_25615</name>
</gene>
<protein>
    <submittedName>
        <fullName evidence="9">Glycosyltransferase</fullName>
    </submittedName>
</protein>
<keyword evidence="10" id="KW-1185">Reference proteome</keyword>
<evidence type="ECO:0000256" key="6">
    <source>
        <dbReference type="ARBA" id="ARBA00023136"/>
    </source>
</evidence>
<dbReference type="CDD" id="cd04187">
    <property type="entry name" value="DPM1_like_bac"/>
    <property type="match status" value="1"/>
</dbReference>
<sequence length="350" mass="38307">MGNREQTMRAAETGAVTARTSLVSVIAPVYNERECLEELVRRIDVALQGRPCEIILVDDGSRDGSWGEIVRLRALYPAVRGLRFSRNFGHHVAITAGLDHALGEWVVVMDSDLQDQPESITSLLDKAAEGYHMVVARRLGKRHGPFKRSLSQLFARAMTWLADFEFDASVGVFRVMHRDIVDAVCAMRETPRLFTAMTDWVGFSRTSIDVTHGARFAGETKYPLRKQVALAVRGAIGFSEKPLEVLVTLGFVIASVGLTYALVIAVRALQGGIAVLGYASLMSAILVMGGLAIATTGIVGLYVGSVFAQTKRRPLYLLRASEGIETSVLPPSRVNEEPTLARPLAVREWL</sequence>
<keyword evidence="2" id="KW-0328">Glycosyltransferase</keyword>
<feature type="transmembrane region" description="Helical" evidence="7">
    <location>
        <begin position="275"/>
        <end position="303"/>
    </location>
</feature>
<organism evidence="9 10">
    <name type="scientific">Ramlibacter pinisoli</name>
    <dbReference type="NCBI Taxonomy" id="2682844"/>
    <lineage>
        <taxon>Bacteria</taxon>
        <taxon>Pseudomonadati</taxon>
        <taxon>Pseudomonadota</taxon>
        <taxon>Betaproteobacteria</taxon>
        <taxon>Burkholderiales</taxon>
        <taxon>Comamonadaceae</taxon>
        <taxon>Ramlibacter</taxon>
    </lineage>
</organism>
<proteinExistence type="predicted"/>
<comment type="subcellular location">
    <subcellularLocation>
        <location evidence="1">Membrane</location>
        <topology evidence="1">Multi-pass membrane protein</topology>
    </subcellularLocation>
</comment>
<evidence type="ECO:0000256" key="2">
    <source>
        <dbReference type="ARBA" id="ARBA00022676"/>
    </source>
</evidence>
<evidence type="ECO:0000259" key="8">
    <source>
        <dbReference type="Pfam" id="PF00535"/>
    </source>
</evidence>
<evidence type="ECO:0000256" key="5">
    <source>
        <dbReference type="ARBA" id="ARBA00022989"/>
    </source>
</evidence>
<dbReference type="PANTHER" id="PTHR48090:SF1">
    <property type="entry name" value="PROPHAGE BACTOPRENOL GLUCOSYL TRANSFERASE HOMOLOG"/>
    <property type="match status" value="1"/>
</dbReference>
<dbReference type="Proteomes" id="UP000469385">
    <property type="component" value="Unassembled WGS sequence"/>
</dbReference>
<accession>A0A6N8J188</accession>
<keyword evidence="6 7" id="KW-0472">Membrane</keyword>
<dbReference type="GO" id="GO:0016757">
    <property type="term" value="F:glycosyltransferase activity"/>
    <property type="evidence" value="ECO:0007669"/>
    <property type="project" value="UniProtKB-KW"/>
</dbReference>
<dbReference type="AlphaFoldDB" id="A0A6N8J188"/>
<dbReference type="SUPFAM" id="SSF53448">
    <property type="entry name" value="Nucleotide-diphospho-sugar transferases"/>
    <property type="match status" value="1"/>
</dbReference>
<evidence type="ECO:0000256" key="3">
    <source>
        <dbReference type="ARBA" id="ARBA00022679"/>
    </source>
</evidence>
<dbReference type="GO" id="GO:0005886">
    <property type="term" value="C:plasma membrane"/>
    <property type="evidence" value="ECO:0007669"/>
    <property type="project" value="TreeGrafter"/>
</dbReference>
<evidence type="ECO:0000256" key="1">
    <source>
        <dbReference type="ARBA" id="ARBA00004141"/>
    </source>
</evidence>
<reference evidence="9 10" key="1">
    <citation type="submission" date="2019-12" db="EMBL/GenBank/DDBJ databases">
        <authorList>
            <person name="Huq M.A."/>
        </authorList>
    </citation>
    <scope>NUCLEOTIDE SEQUENCE [LARGE SCALE GENOMIC DNA]</scope>
    <source>
        <strain evidence="9 10">MAH-25</strain>
    </source>
</reference>
<dbReference type="Gene3D" id="3.90.550.10">
    <property type="entry name" value="Spore Coat Polysaccharide Biosynthesis Protein SpsA, Chain A"/>
    <property type="match status" value="1"/>
</dbReference>
<dbReference type="InterPro" id="IPR029044">
    <property type="entry name" value="Nucleotide-diphossugar_trans"/>
</dbReference>